<evidence type="ECO:0008006" key="3">
    <source>
        <dbReference type="Google" id="ProtNLM"/>
    </source>
</evidence>
<dbReference type="InterPro" id="IPR006311">
    <property type="entry name" value="TAT_signal"/>
</dbReference>
<comment type="caution">
    <text evidence="1">The sequence shown here is derived from an EMBL/GenBank/DDBJ whole genome shotgun (WGS) entry which is preliminary data.</text>
</comment>
<dbReference type="Proteomes" id="UP001606210">
    <property type="component" value="Unassembled WGS sequence"/>
</dbReference>
<dbReference type="EMBL" id="JBIGHV010000015">
    <property type="protein sequence ID" value="MFG6433731.1"/>
    <property type="molecule type" value="Genomic_DNA"/>
</dbReference>
<name>A0ABW7FAS9_9BURK</name>
<protein>
    <recommendedName>
        <fullName evidence="3">Secreted protein</fullName>
    </recommendedName>
</protein>
<sequence>MPTRRLLLVLALVGAGVAAVWLAWPEDEPTAVPVVAEAAALAAPAPAQAAASVAMPVAARAEQCPPVPALSPHDQAMALQRAVAMLASGSGGDAVLALLMQRPPTDDAAWAEQVRLAALRSQDAQALRWAASACATPACRRELLQERLRLEPDNAVHWLAWLDEHPAAMDEAWQGLAAARYWREQPLALGERVGRALPPALLPAQREALLQPLRDQPWAASPAPSISLANACGHYGPTHPIGAACAHAATLLLTRSDTPAAWQQGADLAQQLGRSDIPPPPVPPPVSACP</sequence>
<accession>A0ABW7FAS9</accession>
<reference evidence="1 2" key="1">
    <citation type="submission" date="2024-08" db="EMBL/GenBank/DDBJ databases">
        <authorList>
            <person name="Lu H."/>
        </authorList>
    </citation>
    <scope>NUCLEOTIDE SEQUENCE [LARGE SCALE GENOMIC DNA]</scope>
    <source>
        <strain evidence="1 2">LYH14W</strain>
    </source>
</reference>
<organism evidence="1 2">
    <name type="scientific">Pelomonas parva</name>
    <dbReference type="NCBI Taxonomy" id="3299032"/>
    <lineage>
        <taxon>Bacteria</taxon>
        <taxon>Pseudomonadati</taxon>
        <taxon>Pseudomonadota</taxon>
        <taxon>Betaproteobacteria</taxon>
        <taxon>Burkholderiales</taxon>
        <taxon>Sphaerotilaceae</taxon>
        <taxon>Roseateles</taxon>
    </lineage>
</organism>
<proteinExistence type="predicted"/>
<dbReference type="RefSeq" id="WP_394484725.1">
    <property type="nucleotide sequence ID" value="NZ_JBIGHV010000015.1"/>
</dbReference>
<dbReference type="PROSITE" id="PS51318">
    <property type="entry name" value="TAT"/>
    <property type="match status" value="1"/>
</dbReference>
<evidence type="ECO:0000313" key="1">
    <source>
        <dbReference type="EMBL" id="MFG6433731.1"/>
    </source>
</evidence>
<keyword evidence="2" id="KW-1185">Reference proteome</keyword>
<evidence type="ECO:0000313" key="2">
    <source>
        <dbReference type="Proteomes" id="UP001606210"/>
    </source>
</evidence>
<gene>
    <name evidence="1" type="ORF">ACG00Y_27765</name>
</gene>